<evidence type="ECO:0000256" key="3">
    <source>
        <dbReference type="ARBA" id="ARBA00022692"/>
    </source>
</evidence>
<feature type="transmembrane region" description="Helical" evidence="7">
    <location>
        <begin position="134"/>
        <end position="151"/>
    </location>
</feature>
<accession>A0A2M9Y3A8</accession>
<organism evidence="8 9">
    <name type="scientific">Leptospira brenneri</name>
    <dbReference type="NCBI Taxonomy" id="2023182"/>
    <lineage>
        <taxon>Bacteria</taxon>
        <taxon>Pseudomonadati</taxon>
        <taxon>Spirochaetota</taxon>
        <taxon>Spirochaetia</taxon>
        <taxon>Leptospirales</taxon>
        <taxon>Leptospiraceae</taxon>
        <taxon>Leptospira</taxon>
    </lineage>
</organism>
<dbReference type="GO" id="GO:0010043">
    <property type="term" value="P:response to zinc ion"/>
    <property type="evidence" value="ECO:0007669"/>
    <property type="project" value="TreeGrafter"/>
</dbReference>
<name>A0A2M9Y3A8_9LEPT</name>
<sequence length="284" mass="31675">MTNILSSWDLFLPQMVVGSLVGALLSVLGILIVLRGMTFFGVTLSQAVTFSVALSLFMEWPGEIFPVIFSCILVFPLLYVRKLFGMKEEVVLGILFVFFSAASQVMLALGGNVQNHLMAAFFGDILTSQVRADSFGIYIAVFFFILYLSFFRRFLFISFDRDEYKIQVGNPLPFDLLFYIILAASLTVAVNLLGTFYSIAHLILPVFALLPLIRSLKLLTLVCALFSVFATISGFLISLIGFERNGELIYFPTSSSIILVLCGFAFFLHLVRFLTTSVFSKSVR</sequence>
<evidence type="ECO:0000256" key="1">
    <source>
        <dbReference type="ARBA" id="ARBA00004141"/>
    </source>
</evidence>
<evidence type="ECO:0000256" key="2">
    <source>
        <dbReference type="ARBA" id="ARBA00008034"/>
    </source>
</evidence>
<protein>
    <submittedName>
        <fullName evidence="8">Metal ABC transporter permease</fullName>
    </submittedName>
</protein>
<proteinExistence type="inferred from homology"/>
<dbReference type="InterPro" id="IPR037294">
    <property type="entry name" value="ABC_BtuC-like"/>
</dbReference>
<dbReference type="GO" id="GO:0043190">
    <property type="term" value="C:ATP-binding cassette (ABC) transporter complex"/>
    <property type="evidence" value="ECO:0007669"/>
    <property type="project" value="InterPro"/>
</dbReference>
<dbReference type="RefSeq" id="WP_100790448.1">
    <property type="nucleotide sequence ID" value="NZ_NPDQ01000003.1"/>
</dbReference>
<dbReference type="GO" id="GO:0055085">
    <property type="term" value="P:transmembrane transport"/>
    <property type="evidence" value="ECO:0007669"/>
    <property type="project" value="InterPro"/>
</dbReference>
<feature type="transmembrane region" description="Helical" evidence="7">
    <location>
        <begin position="92"/>
        <end position="114"/>
    </location>
</feature>
<dbReference type="Pfam" id="PF00950">
    <property type="entry name" value="ABC-3"/>
    <property type="match status" value="1"/>
</dbReference>
<evidence type="ECO:0000256" key="7">
    <source>
        <dbReference type="SAM" id="Phobius"/>
    </source>
</evidence>
<dbReference type="OrthoDB" id="344998at2"/>
<dbReference type="PANTHER" id="PTHR30477:SF19">
    <property type="entry name" value="METAL ABC TRANSPORTER PERMEASE"/>
    <property type="match status" value="1"/>
</dbReference>
<evidence type="ECO:0000256" key="5">
    <source>
        <dbReference type="ARBA" id="ARBA00023136"/>
    </source>
</evidence>
<keyword evidence="4 7" id="KW-1133">Transmembrane helix</keyword>
<feature type="transmembrane region" description="Helical" evidence="7">
    <location>
        <begin position="39"/>
        <end position="58"/>
    </location>
</feature>
<feature type="transmembrane region" description="Helical" evidence="7">
    <location>
        <begin position="64"/>
        <end position="80"/>
    </location>
</feature>
<dbReference type="EMBL" id="RQFP01000014">
    <property type="protein sequence ID" value="TGK91273.1"/>
    <property type="molecule type" value="Genomic_DNA"/>
</dbReference>
<evidence type="ECO:0000256" key="4">
    <source>
        <dbReference type="ARBA" id="ARBA00022989"/>
    </source>
</evidence>
<feature type="transmembrane region" description="Helical" evidence="7">
    <location>
        <begin position="248"/>
        <end position="271"/>
    </location>
</feature>
<comment type="similarity">
    <text evidence="2 6">Belongs to the ABC-3 integral membrane protein family.</text>
</comment>
<evidence type="ECO:0000313" key="9">
    <source>
        <dbReference type="Proteomes" id="UP000297891"/>
    </source>
</evidence>
<comment type="caution">
    <text evidence="8">The sequence shown here is derived from an EMBL/GenBank/DDBJ whole genome shotgun (WGS) entry which is preliminary data.</text>
</comment>
<keyword evidence="9" id="KW-1185">Reference proteome</keyword>
<keyword evidence="6" id="KW-0813">Transport</keyword>
<feature type="transmembrane region" description="Helical" evidence="7">
    <location>
        <begin position="172"/>
        <end position="190"/>
    </location>
</feature>
<evidence type="ECO:0000256" key="6">
    <source>
        <dbReference type="RuleBase" id="RU003943"/>
    </source>
</evidence>
<reference evidence="8" key="1">
    <citation type="journal article" date="2019" name="PLoS Negl. Trop. Dis.">
        <title>Revisiting the worldwide diversity of Leptospira species in the environment.</title>
        <authorList>
            <person name="Vincent A.T."/>
            <person name="Schiettekatte O."/>
            <person name="Bourhy P."/>
            <person name="Veyrier F.J."/>
            <person name="Picardeau M."/>
        </authorList>
    </citation>
    <scope>NUCLEOTIDE SEQUENCE [LARGE SCALE GENOMIC DNA]</scope>
    <source>
        <strain evidence="8">201800277</strain>
    </source>
</reference>
<gene>
    <name evidence="8" type="ORF">EHQ30_13645</name>
</gene>
<comment type="subcellular location">
    <subcellularLocation>
        <location evidence="6">Cell membrane</location>
        <topology evidence="6">Multi-pass membrane protein</topology>
    </subcellularLocation>
    <subcellularLocation>
        <location evidence="1">Membrane</location>
        <topology evidence="1">Multi-pass membrane protein</topology>
    </subcellularLocation>
</comment>
<dbReference type="Gene3D" id="1.10.3470.10">
    <property type="entry name" value="ABC transporter involved in vitamin B12 uptake, BtuC"/>
    <property type="match status" value="1"/>
</dbReference>
<dbReference type="PANTHER" id="PTHR30477">
    <property type="entry name" value="ABC-TRANSPORTER METAL-BINDING PROTEIN"/>
    <property type="match status" value="1"/>
</dbReference>
<feature type="transmembrane region" description="Helical" evidence="7">
    <location>
        <begin position="218"/>
        <end position="242"/>
    </location>
</feature>
<keyword evidence="3 6" id="KW-0812">Transmembrane</keyword>
<keyword evidence="5 7" id="KW-0472">Membrane</keyword>
<dbReference type="AlphaFoldDB" id="A0A2M9Y3A8"/>
<evidence type="ECO:0000313" key="8">
    <source>
        <dbReference type="EMBL" id="TGK91273.1"/>
    </source>
</evidence>
<feature type="transmembrane region" description="Helical" evidence="7">
    <location>
        <begin position="12"/>
        <end position="34"/>
    </location>
</feature>
<dbReference type="SUPFAM" id="SSF81345">
    <property type="entry name" value="ABC transporter involved in vitamin B12 uptake, BtuC"/>
    <property type="match status" value="1"/>
</dbReference>
<dbReference type="InterPro" id="IPR001626">
    <property type="entry name" value="ABC_TroCD"/>
</dbReference>
<dbReference type="Proteomes" id="UP000297891">
    <property type="component" value="Unassembled WGS sequence"/>
</dbReference>